<dbReference type="FunFam" id="3.40.50.620:FF:000152">
    <property type="entry name" value="Isoleucine--tRNA ligase"/>
    <property type="match status" value="1"/>
</dbReference>
<evidence type="ECO:0000256" key="10">
    <source>
        <dbReference type="HAMAP-Rule" id="MF_02002"/>
    </source>
</evidence>
<proteinExistence type="inferred from homology"/>
<gene>
    <name evidence="10 13" type="primary">ileS</name>
    <name evidence="13" type="ORF">GCM10007047_08480</name>
</gene>
<dbReference type="InterPro" id="IPR009080">
    <property type="entry name" value="tRNAsynth_Ia_anticodon-bd"/>
</dbReference>
<dbReference type="InterPro" id="IPR009008">
    <property type="entry name" value="Val/Leu/Ile-tRNA-synth_edit"/>
</dbReference>
<comment type="similarity">
    <text evidence="1 10">Belongs to the class-I aminoacyl-tRNA synthetase family. IleS type 1 subfamily.</text>
</comment>
<dbReference type="Pfam" id="PF08264">
    <property type="entry name" value="Anticodon_1"/>
    <property type="match status" value="1"/>
</dbReference>
<dbReference type="NCBIfam" id="TIGR00392">
    <property type="entry name" value="ileS"/>
    <property type="match status" value="1"/>
</dbReference>
<keyword evidence="6 10" id="KW-0648">Protein biosynthesis</keyword>
<sequence length="930" mass="105014">MELKDTLNLPDTDFPMRGNLVKREPSRLEHWRNMGLYEKIQAKNANGPAFILHDGPPFTNGDVHIGTALNKILKDSILRYKSMQGFRAPYVPGWDCHGLPIEFKVTKDLREKGKDLPPHQLREACADFSASYIETQRSQFQRLGVLADWAEEYKTMKPEYEATILRTFASFVEQGLVYRSKKPVYWSIPCETALAEAEVEYQDHVSPSIWVRFEISGHQFLHIEDPLYIVIWTTTPWTLPANLAVAVHPDLEYVEVQHNGATYLVVQQLAESFIQSCSLEGATLGKTHAGRELESLQANHPFIDRKSSVVLADYVTTESGTGCVHIAPGHGLDDYHTGLKYNLDIYCPLDDQGCYVDDGQVPAELIGVSVLETKGKCPANSAVLSILKEKGALLAVKKYEHSYPHCWRSKTPVVFRAMDQWFVSLDAHHMREKVLKQIDQVKWTPDAGIKRIRSAVETRPDWCISRQRSWGVPIPVFYDEDKNPLLDADVIRSLADKVAQSGTNIWFEQSAKDLLQDVNLPAEFDGKKLTKGGDTLDVWIDSGCSHRAVLQQNEKLSWPADLYLEGSDQHRGWFQSSIWTAVIADGSAPYKNVVTHGFIVDEKGEKISKSKGAMSSDGWVKKYGADIMRLWVASQDYRGDIRLSENHFKLISNVYRGVRNTLMYQLGNLAGFDPEKNAVNPADLTPIDQWALMQTAAFAGRVTTAMEAYEFHRAYQEIDRFVGVTLSRIYHAILKDRLYTYAPSWKERTSSQTAIYTIFRALVRIIAPVLTFTADEAWSFHTGGGELADDSIHLQPWPKTSDFTYDPQIAADIDALINFREERVNLPLEKLREEKIIGANLEAKVLIMAKEEEPLFKLLKKYANDLPELFIVSQVTVDAKAEGEVEVSAAHADGERCPRSWRWVPKLVSAGDFGEVSPRDHDALKALNLI</sequence>
<evidence type="ECO:0000256" key="6">
    <source>
        <dbReference type="ARBA" id="ARBA00022917"/>
    </source>
</evidence>
<comment type="caution">
    <text evidence="13">The sequence shown here is derived from an EMBL/GenBank/DDBJ whole genome shotgun (WGS) entry which is preliminary data.</text>
</comment>
<evidence type="ECO:0000259" key="12">
    <source>
        <dbReference type="Pfam" id="PF08264"/>
    </source>
</evidence>
<evidence type="ECO:0000256" key="4">
    <source>
        <dbReference type="ARBA" id="ARBA00022741"/>
    </source>
</evidence>
<organism evidence="13 14">
    <name type="scientific">Cerasicoccus arenae</name>
    <dbReference type="NCBI Taxonomy" id="424488"/>
    <lineage>
        <taxon>Bacteria</taxon>
        <taxon>Pseudomonadati</taxon>
        <taxon>Verrucomicrobiota</taxon>
        <taxon>Opitutia</taxon>
        <taxon>Puniceicoccales</taxon>
        <taxon>Cerasicoccaceae</taxon>
        <taxon>Cerasicoccus</taxon>
    </lineage>
</organism>
<dbReference type="PANTHER" id="PTHR42765">
    <property type="entry name" value="SOLEUCYL-TRNA SYNTHETASE"/>
    <property type="match status" value="1"/>
</dbReference>
<dbReference type="PRINTS" id="PR00984">
    <property type="entry name" value="TRNASYNTHILE"/>
</dbReference>
<protein>
    <recommendedName>
        <fullName evidence="10">Isoleucine--tRNA ligase</fullName>
        <ecNumber evidence="10">6.1.1.5</ecNumber>
    </recommendedName>
    <alternativeName>
        <fullName evidence="10">Isoleucyl-tRNA synthetase</fullName>
        <shortName evidence="10">IleRS</shortName>
    </alternativeName>
</protein>
<dbReference type="EMBL" id="BMXG01000004">
    <property type="protein sequence ID" value="GHB95140.1"/>
    <property type="molecule type" value="Genomic_DNA"/>
</dbReference>
<reference evidence="13" key="1">
    <citation type="journal article" date="2014" name="Int. J. Syst. Evol. Microbiol.">
        <title>Complete genome sequence of Corynebacterium casei LMG S-19264T (=DSM 44701T), isolated from a smear-ripened cheese.</title>
        <authorList>
            <consortium name="US DOE Joint Genome Institute (JGI-PGF)"/>
            <person name="Walter F."/>
            <person name="Albersmeier A."/>
            <person name="Kalinowski J."/>
            <person name="Ruckert C."/>
        </authorList>
    </citation>
    <scope>NUCLEOTIDE SEQUENCE</scope>
    <source>
        <strain evidence="13">KCTC 12870</strain>
    </source>
</reference>
<dbReference type="InterPro" id="IPR050081">
    <property type="entry name" value="Ile-tRNA_ligase"/>
</dbReference>
<keyword evidence="3 10" id="KW-0436">Ligase</keyword>
<evidence type="ECO:0000256" key="7">
    <source>
        <dbReference type="ARBA" id="ARBA00023146"/>
    </source>
</evidence>
<keyword evidence="2 10" id="KW-0963">Cytoplasm</keyword>
<dbReference type="PANTHER" id="PTHR42765:SF1">
    <property type="entry name" value="ISOLEUCINE--TRNA LIGASE, MITOCHONDRIAL"/>
    <property type="match status" value="1"/>
</dbReference>
<keyword evidence="14" id="KW-1185">Reference proteome</keyword>
<feature type="short sequence motif" description="'KMSKS' region" evidence="10">
    <location>
        <begin position="606"/>
        <end position="610"/>
    </location>
</feature>
<dbReference type="Pfam" id="PF00133">
    <property type="entry name" value="tRNA-synt_1"/>
    <property type="match status" value="1"/>
</dbReference>
<dbReference type="SUPFAM" id="SSF47323">
    <property type="entry name" value="Anticodon-binding domain of a subclass of class I aminoacyl-tRNA synthetases"/>
    <property type="match status" value="1"/>
</dbReference>
<comment type="caution">
    <text evidence="10">Lacks conserved residue(s) required for the propagation of feature annotation.</text>
</comment>
<dbReference type="GO" id="GO:0002161">
    <property type="term" value="F:aminoacyl-tRNA deacylase activity"/>
    <property type="evidence" value="ECO:0007669"/>
    <property type="project" value="InterPro"/>
</dbReference>
<evidence type="ECO:0000256" key="3">
    <source>
        <dbReference type="ARBA" id="ARBA00022598"/>
    </source>
</evidence>
<dbReference type="InterPro" id="IPR002301">
    <property type="entry name" value="Ile-tRNA-ligase"/>
</dbReference>
<dbReference type="HAMAP" id="MF_02002">
    <property type="entry name" value="Ile_tRNA_synth_type1"/>
    <property type="match status" value="1"/>
</dbReference>
<dbReference type="AlphaFoldDB" id="A0A8J3GCL7"/>
<dbReference type="GO" id="GO:0004822">
    <property type="term" value="F:isoleucine-tRNA ligase activity"/>
    <property type="evidence" value="ECO:0007669"/>
    <property type="project" value="UniProtKB-UniRule"/>
</dbReference>
<comment type="subunit">
    <text evidence="10">Monomer.</text>
</comment>
<dbReference type="InterPro" id="IPR023585">
    <property type="entry name" value="Ile-tRNA-ligase_type1"/>
</dbReference>
<dbReference type="Gene3D" id="3.40.50.620">
    <property type="entry name" value="HUPs"/>
    <property type="match status" value="2"/>
</dbReference>
<feature type="short sequence motif" description="'HIGH' region" evidence="10">
    <location>
        <begin position="57"/>
        <end position="67"/>
    </location>
</feature>
<dbReference type="Proteomes" id="UP000642829">
    <property type="component" value="Unassembled WGS sequence"/>
</dbReference>
<evidence type="ECO:0000256" key="1">
    <source>
        <dbReference type="ARBA" id="ARBA00006887"/>
    </source>
</evidence>
<keyword evidence="4 10" id="KW-0547">Nucleotide-binding</keyword>
<dbReference type="SUPFAM" id="SSF50677">
    <property type="entry name" value="ValRS/IleRS/LeuRS editing domain"/>
    <property type="match status" value="1"/>
</dbReference>
<comment type="function">
    <text evidence="8 10">Catalyzes the attachment of isoleucine to tRNA(Ile). As IleRS can inadvertently accommodate and process structurally similar amino acids such as valine, to avoid such errors it has two additional distinct tRNA(Ile)-dependent editing activities. One activity is designated as 'pretransfer' editing and involves the hydrolysis of activated Val-AMP. The other activity is designated 'posttransfer' editing and involves deacylation of mischarged Val-tRNA(Ile).</text>
</comment>
<dbReference type="PROSITE" id="PS00178">
    <property type="entry name" value="AA_TRNA_LIGASE_I"/>
    <property type="match status" value="1"/>
</dbReference>
<reference evidence="13" key="2">
    <citation type="submission" date="2020-09" db="EMBL/GenBank/DDBJ databases">
        <authorList>
            <person name="Sun Q."/>
            <person name="Kim S."/>
        </authorList>
    </citation>
    <scope>NUCLEOTIDE SEQUENCE</scope>
    <source>
        <strain evidence="13">KCTC 12870</strain>
    </source>
</reference>
<evidence type="ECO:0000313" key="13">
    <source>
        <dbReference type="EMBL" id="GHB95140.1"/>
    </source>
</evidence>
<dbReference type="Gene3D" id="1.10.10.830">
    <property type="entry name" value="Ile-tRNA synthetase CP2 domain-like"/>
    <property type="match status" value="1"/>
</dbReference>
<evidence type="ECO:0000256" key="9">
    <source>
        <dbReference type="ARBA" id="ARBA00048359"/>
    </source>
</evidence>
<feature type="binding site" evidence="10">
    <location>
        <position position="565"/>
    </location>
    <ligand>
        <name>L-isoleucyl-5'-AMP</name>
        <dbReference type="ChEBI" id="CHEBI:178002"/>
    </ligand>
</feature>
<dbReference type="GO" id="GO:0005829">
    <property type="term" value="C:cytosol"/>
    <property type="evidence" value="ECO:0007669"/>
    <property type="project" value="TreeGrafter"/>
</dbReference>
<dbReference type="Gene3D" id="1.10.730.20">
    <property type="match status" value="1"/>
</dbReference>
<dbReference type="GO" id="GO:0005524">
    <property type="term" value="F:ATP binding"/>
    <property type="evidence" value="ECO:0007669"/>
    <property type="project" value="UniProtKB-UniRule"/>
</dbReference>
<comment type="subcellular location">
    <subcellularLocation>
        <location evidence="10">Cytoplasm</location>
    </subcellularLocation>
</comment>
<keyword evidence="7 10" id="KW-0030">Aminoacyl-tRNA synthetase</keyword>
<feature type="binding site" evidence="10">
    <location>
        <position position="609"/>
    </location>
    <ligand>
        <name>ATP</name>
        <dbReference type="ChEBI" id="CHEBI:30616"/>
    </ligand>
</feature>
<evidence type="ECO:0000313" key="14">
    <source>
        <dbReference type="Proteomes" id="UP000642829"/>
    </source>
</evidence>
<feature type="domain" description="Methionyl/Valyl/Leucyl/Isoleucyl-tRNA synthetase anticodon-binding" evidence="12">
    <location>
        <begin position="688"/>
        <end position="847"/>
    </location>
</feature>
<dbReference type="InterPro" id="IPR001412">
    <property type="entry name" value="aa-tRNA-synth_I_CS"/>
</dbReference>
<evidence type="ECO:0000256" key="8">
    <source>
        <dbReference type="ARBA" id="ARBA00025217"/>
    </source>
</evidence>
<dbReference type="InterPro" id="IPR002300">
    <property type="entry name" value="aa-tRNA-synth_Ia"/>
</dbReference>
<evidence type="ECO:0000256" key="5">
    <source>
        <dbReference type="ARBA" id="ARBA00022840"/>
    </source>
</evidence>
<dbReference type="InterPro" id="IPR033708">
    <property type="entry name" value="Anticodon_Ile_BEm"/>
</dbReference>
<evidence type="ECO:0000259" key="11">
    <source>
        <dbReference type="Pfam" id="PF00133"/>
    </source>
</evidence>
<dbReference type="GO" id="GO:0000049">
    <property type="term" value="F:tRNA binding"/>
    <property type="evidence" value="ECO:0007669"/>
    <property type="project" value="InterPro"/>
</dbReference>
<dbReference type="SUPFAM" id="SSF52374">
    <property type="entry name" value="Nucleotidylyl transferase"/>
    <property type="match status" value="1"/>
</dbReference>
<comment type="catalytic activity">
    <reaction evidence="9 10">
        <text>tRNA(Ile) + L-isoleucine + ATP = L-isoleucyl-tRNA(Ile) + AMP + diphosphate</text>
        <dbReference type="Rhea" id="RHEA:11060"/>
        <dbReference type="Rhea" id="RHEA-COMP:9666"/>
        <dbReference type="Rhea" id="RHEA-COMP:9695"/>
        <dbReference type="ChEBI" id="CHEBI:30616"/>
        <dbReference type="ChEBI" id="CHEBI:33019"/>
        <dbReference type="ChEBI" id="CHEBI:58045"/>
        <dbReference type="ChEBI" id="CHEBI:78442"/>
        <dbReference type="ChEBI" id="CHEBI:78528"/>
        <dbReference type="ChEBI" id="CHEBI:456215"/>
        <dbReference type="EC" id="6.1.1.5"/>
    </reaction>
</comment>
<dbReference type="InterPro" id="IPR014729">
    <property type="entry name" value="Rossmann-like_a/b/a_fold"/>
</dbReference>
<name>A0A8J3GCL7_9BACT</name>
<dbReference type="CDD" id="cd07960">
    <property type="entry name" value="Anticodon_Ia_Ile_BEm"/>
    <property type="match status" value="1"/>
</dbReference>
<comment type="domain">
    <text evidence="10">IleRS has two distinct active sites: one for aminoacylation and one for editing. The misactivated valine is translocated from the active site to the editing site, which sterically excludes the correctly activated isoleucine. The single editing site contains two valyl binding pockets, one specific for each substrate (Val-AMP or Val-tRNA(Ile)).</text>
</comment>
<keyword evidence="5 10" id="KW-0067">ATP-binding</keyword>
<dbReference type="GO" id="GO:0006428">
    <property type="term" value="P:isoleucyl-tRNA aminoacylation"/>
    <property type="evidence" value="ECO:0007669"/>
    <property type="project" value="UniProtKB-UniRule"/>
</dbReference>
<feature type="domain" description="Aminoacyl-tRNA synthetase class Ia" evidence="11">
    <location>
        <begin position="27"/>
        <end position="644"/>
    </location>
</feature>
<dbReference type="Gene3D" id="3.90.740.10">
    <property type="entry name" value="Valyl/Leucyl/Isoleucyl-tRNA synthetase, editing domain"/>
    <property type="match status" value="1"/>
</dbReference>
<dbReference type="EC" id="6.1.1.5" evidence="10"/>
<accession>A0A8J3GCL7</accession>
<evidence type="ECO:0000256" key="2">
    <source>
        <dbReference type="ARBA" id="ARBA00022490"/>
    </source>
</evidence>
<dbReference type="InterPro" id="IPR013155">
    <property type="entry name" value="M/V/L/I-tRNA-synth_anticd-bd"/>
</dbReference>